<reference evidence="2 3" key="1">
    <citation type="journal article" date="2017" name="Chemistry">
        <title>Isolation, Biosynthesis and Chemical Modifications of Rubterolones A-F: Rare Tropolone Alkaloids from Actinomadura sp. 5-2.</title>
        <authorList>
            <person name="Guo H."/>
            <person name="Benndorf R."/>
            <person name="Leichnitz D."/>
            <person name="Klassen J.L."/>
            <person name="Vollmers J."/>
            <person name="Gorls H."/>
            <person name="Steinacker M."/>
            <person name="Weigel C."/>
            <person name="Dahse H.M."/>
            <person name="Kaster A.K."/>
            <person name="de Beer Z.W."/>
            <person name="Poulsen M."/>
            <person name="Beemelmanns C."/>
        </authorList>
    </citation>
    <scope>NUCLEOTIDE SEQUENCE [LARGE SCALE GENOMIC DNA]</scope>
    <source>
        <strain evidence="2 3">5-2</strain>
    </source>
</reference>
<organism evidence="2 3">
    <name type="scientific">Actinomadura rubteroloni</name>
    <dbReference type="NCBI Taxonomy" id="1926885"/>
    <lineage>
        <taxon>Bacteria</taxon>
        <taxon>Bacillati</taxon>
        <taxon>Actinomycetota</taxon>
        <taxon>Actinomycetes</taxon>
        <taxon>Streptosporangiales</taxon>
        <taxon>Thermomonosporaceae</taxon>
        <taxon>Actinomadura</taxon>
    </lineage>
</organism>
<dbReference type="InterPro" id="IPR001932">
    <property type="entry name" value="PPM-type_phosphatase-like_dom"/>
</dbReference>
<evidence type="ECO:0000259" key="1">
    <source>
        <dbReference type="Pfam" id="PF13672"/>
    </source>
</evidence>
<feature type="domain" description="PPM-type phosphatase" evidence="1">
    <location>
        <begin position="11"/>
        <end position="190"/>
    </location>
</feature>
<accession>A0A2P4UK91</accession>
<proteinExistence type="predicted"/>
<gene>
    <name evidence="2" type="ORF">BTM25_40850</name>
</gene>
<evidence type="ECO:0000313" key="2">
    <source>
        <dbReference type="EMBL" id="POM25438.1"/>
    </source>
</evidence>
<dbReference type="Gene3D" id="3.60.40.10">
    <property type="entry name" value="PPM-type phosphatase domain"/>
    <property type="match status" value="1"/>
</dbReference>
<keyword evidence="3" id="KW-1185">Reference proteome</keyword>
<protein>
    <recommendedName>
        <fullName evidence="1">PPM-type phosphatase domain-containing protein</fullName>
    </recommendedName>
</protein>
<sequence>MATEPTPGLINEDFAAAGDGWAVVLDGATQHPEVTTGCAHGPAWLVRRLGGVLAARLAAQDEAGLAEILEEAIHRVREQHEGCDLDNPDSPSSTVAMVRWDEGRLDWLVLADSPIVLDDRDVQVIRDDRVDRLPAYDLETVRRSRNSEGGFWVAAARPEAARHALTGTATNVRRAALLSDGAARLVERFRTTTWRGLLDLVEEQGPSELIRRTRAAEQAHDLPGRRGKPHDDATVIYLGGTPA</sequence>
<dbReference type="Proteomes" id="UP000242367">
    <property type="component" value="Unassembled WGS sequence"/>
</dbReference>
<name>A0A2P4UK91_9ACTN</name>
<comment type="caution">
    <text evidence="2">The sequence shown here is derived from an EMBL/GenBank/DDBJ whole genome shotgun (WGS) entry which is preliminary data.</text>
</comment>
<dbReference type="SUPFAM" id="SSF81606">
    <property type="entry name" value="PP2C-like"/>
    <property type="match status" value="1"/>
</dbReference>
<dbReference type="InterPro" id="IPR036457">
    <property type="entry name" value="PPM-type-like_dom_sf"/>
</dbReference>
<evidence type="ECO:0000313" key="3">
    <source>
        <dbReference type="Proteomes" id="UP000242367"/>
    </source>
</evidence>
<dbReference type="EMBL" id="MTBP01000002">
    <property type="protein sequence ID" value="POM25438.1"/>
    <property type="molecule type" value="Genomic_DNA"/>
</dbReference>
<dbReference type="AlphaFoldDB" id="A0A2P4UK91"/>
<dbReference type="Pfam" id="PF13672">
    <property type="entry name" value="PP2C_2"/>
    <property type="match status" value="1"/>
</dbReference>